<dbReference type="EMBL" id="RJAI01000021">
    <property type="protein sequence ID" value="RNF90444.1"/>
    <property type="molecule type" value="Genomic_DNA"/>
</dbReference>
<protein>
    <submittedName>
        <fullName evidence="6">DM13 domain-containing protein</fullName>
    </submittedName>
    <submittedName>
        <fullName evidence="3">Electron transfer DM13</fullName>
    </submittedName>
</protein>
<feature type="domain" description="DM13" evidence="2">
    <location>
        <begin position="53"/>
        <end position="158"/>
    </location>
</feature>
<evidence type="ECO:0000313" key="4">
    <source>
        <dbReference type="EMBL" id="BBT42086.1"/>
    </source>
</evidence>
<keyword evidence="1" id="KW-1133">Transmembrane helix</keyword>
<dbReference type="Proteomes" id="UP000515680">
    <property type="component" value="Chromosome"/>
</dbReference>
<keyword evidence="1" id="KW-0812">Transmembrane</keyword>
<reference evidence="3" key="2">
    <citation type="submission" date="2016-07" db="EMBL/GenBank/DDBJ databases">
        <title>New class B carbapenemase carried by novel plasmid in Pseudomonas putida enviromental strain in eastern Amazonia.</title>
        <authorList>
            <person name="Souza C.O."/>
            <person name="Lima K.V."/>
            <person name="Brasiliense D.M."/>
            <person name="Perez-Chaparro P.J."/>
            <person name="Mamizuka E.M."/>
            <person name="Lima M.O."/>
            <person name="Lima L.N."/>
            <person name="McCulloch J.A."/>
        </authorList>
    </citation>
    <scope>NUCLEOTIDE SEQUENCE [LARGE SCALE GENOMIC DNA]</scope>
    <source>
        <strain evidence="3">IEC33019</strain>
    </source>
</reference>
<name>A0A0P7DKK8_PSEPU</name>
<reference evidence="6" key="5">
    <citation type="submission" date="2023-03" db="EMBL/GenBank/DDBJ databases">
        <title>Draft assemblies of triclosan tolerant bacteria isolated from returned activated sludge.</title>
        <authorList>
            <person name="Van Hamelsveld S."/>
        </authorList>
    </citation>
    <scope>NUCLEOTIDE SEQUENCE</scope>
    <source>
        <strain evidence="6">GW210012_S60</strain>
    </source>
</reference>
<dbReference type="EMBL" id="LKKS01000021">
    <property type="protein sequence ID" value="KPM68239.1"/>
    <property type="molecule type" value="Genomic_DNA"/>
</dbReference>
<dbReference type="EMBL" id="CP016634">
    <property type="protein sequence ID" value="ANY88297.1"/>
    <property type="molecule type" value="Genomic_DNA"/>
</dbReference>
<evidence type="ECO:0000313" key="8">
    <source>
        <dbReference type="Proteomes" id="UP000050437"/>
    </source>
</evidence>
<evidence type="ECO:0000259" key="2">
    <source>
        <dbReference type="PROSITE" id="PS51549"/>
    </source>
</evidence>
<evidence type="ECO:0000313" key="10">
    <source>
        <dbReference type="Proteomes" id="UP000515680"/>
    </source>
</evidence>
<evidence type="ECO:0000313" key="6">
    <source>
        <dbReference type="EMBL" id="MDF3874746.1"/>
    </source>
</evidence>
<accession>A0A0P7DKK8</accession>
<keyword evidence="1" id="KW-0472">Membrane</keyword>
<dbReference type="RefSeq" id="WP_011711661.1">
    <property type="nucleotide sequence ID" value="NZ_AP022227.1"/>
</dbReference>
<dbReference type="AlphaFoldDB" id="A0A0P7DKK8"/>
<dbReference type="Proteomes" id="UP001217741">
    <property type="component" value="Unassembled WGS sequence"/>
</dbReference>
<reference evidence="5 8" key="1">
    <citation type="submission" date="2015-10" db="EMBL/GenBank/DDBJ databases">
        <title>Pseudomonas putida clinical strains.</title>
        <authorList>
            <person name="Molina L."/>
            <person name="Udaondo Z."/>
        </authorList>
    </citation>
    <scope>NUCLEOTIDE SEQUENCE [LARGE SCALE GENOMIC DNA]</scope>
    <source>
        <strain evidence="5 8">HB13667</strain>
    </source>
</reference>
<reference evidence="7 9" key="3">
    <citation type="submission" date="2018-10" db="EMBL/GenBank/DDBJ databases">
        <title>An outbreak of IMP-63 producing strain in France.</title>
        <authorList>
            <person name="Bour M."/>
            <person name="Liapis E."/>
            <person name="Plesiat P."/>
        </authorList>
    </citation>
    <scope>NUCLEOTIDE SEQUENCE [LARGE SCALE GENOMIC DNA]</scope>
    <source>
        <strain evidence="7 9">12917</strain>
    </source>
</reference>
<feature type="transmembrane region" description="Helical" evidence="1">
    <location>
        <begin position="7"/>
        <end position="28"/>
    </location>
</feature>
<evidence type="ECO:0000313" key="7">
    <source>
        <dbReference type="EMBL" id="RNF90444.1"/>
    </source>
</evidence>
<proteinExistence type="predicted"/>
<dbReference type="Proteomes" id="UP000278162">
    <property type="component" value="Unassembled WGS sequence"/>
</dbReference>
<gene>
    <name evidence="7" type="ORF">EFK07_10085</name>
    <name evidence="5" type="ORF">HB13667_03070</name>
    <name evidence="3" type="ORF">IEC33019_2753</name>
    <name evidence="6" type="ORF">P3W50_30425</name>
    <name evidence="4" type="ORF">WP8W18C01_44270</name>
</gene>
<dbReference type="InterPro" id="IPR019545">
    <property type="entry name" value="DM13_domain"/>
</dbReference>
<evidence type="ECO:0000313" key="3">
    <source>
        <dbReference type="EMBL" id="ANY88297.1"/>
    </source>
</evidence>
<dbReference type="EMBL" id="JARJLO010000451">
    <property type="protein sequence ID" value="MDF3874746.1"/>
    <property type="molecule type" value="Genomic_DNA"/>
</dbReference>
<evidence type="ECO:0000313" key="9">
    <source>
        <dbReference type="Proteomes" id="UP000278162"/>
    </source>
</evidence>
<dbReference type="Proteomes" id="UP000050437">
    <property type="component" value="Unassembled WGS sequence"/>
</dbReference>
<dbReference type="Pfam" id="PF10517">
    <property type="entry name" value="DM13"/>
    <property type="match status" value="1"/>
</dbReference>
<sequence>MKKQLKIILLASHLALFGAGVGLGIYILPILTAQENATIAEIEEVQKVAKYSGEFKKDQKGSDALHWANGQLFVTDNEIVFKGDVAPGPDYKIYLTKKQATDKESFLDIKKEAILIGELKNFGNFKKTIPASVNVNEFTTVQIWCEHFSKFIGSAKYQ</sequence>
<dbReference type="EMBL" id="AP022227">
    <property type="protein sequence ID" value="BBT42086.1"/>
    <property type="molecule type" value="Genomic_DNA"/>
</dbReference>
<dbReference type="PROSITE" id="PS51549">
    <property type="entry name" value="DM13"/>
    <property type="match status" value="1"/>
</dbReference>
<evidence type="ECO:0000256" key="1">
    <source>
        <dbReference type="SAM" id="Phobius"/>
    </source>
</evidence>
<dbReference type="GeneID" id="89546545"/>
<evidence type="ECO:0000313" key="5">
    <source>
        <dbReference type="EMBL" id="KPM68239.1"/>
    </source>
</evidence>
<organism evidence="5 8">
    <name type="scientific">Pseudomonas putida</name>
    <name type="common">Arthrobacter siderocapsulatus</name>
    <dbReference type="NCBI Taxonomy" id="303"/>
    <lineage>
        <taxon>Bacteria</taxon>
        <taxon>Pseudomonadati</taxon>
        <taxon>Pseudomonadota</taxon>
        <taxon>Gammaproteobacteria</taxon>
        <taxon>Pseudomonadales</taxon>
        <taxon>Pseudomonadaceae</taxon>
        <taxon>Pseudomonas</taxon>
    </lineage>
</organism>
<reference evidence="4 10" key="4">
    <citation type="submission" date="2019-12" db="EMBL/GenBank/DDBJ databases">
        <title>complete genome sequences of Pseudomonas putida str. WP8-W18-CRE-01 isolated from wastewater treatment plant effluent.</title>
        <authorList>
            <person name="Sekizuka T."/>
            <person name="Itokawa K."/>
            <person name="Yatsu K."/>
            <person name="Inamine Y."/>
            <person name="Kuroda M."/>
        </authorList>
    </citation>
    <scope>NUCLEOTIDE SEQUENCE [LARGE SCALE GENOMIC DNA]</scope>
    <source>
        <strain evidence="4 10">WP8-W18-CRE-01</strain>
    </source>
</reference>